<dbReference type="AlphaFoldDB" id="A0A4Z0L4Y4"/>
<accession>A0A4Z0L4Y4</accession>
<gene>
    <name evidence="3" type="ORF">E4635_12480</name>
</gene>
<name>A0A4Z0L4Y4_9FLAO</name>
<feature type="signal peptide" evidence="1">
    <location>
        <begin position="1"/>
        <end position="19"/>
    </location>
</feature>
<dbReference type="Pfam" id="PF03544">
    <property type="entry name" value="TonB_C"/>
    <property type="match status" value="1"/>
</dbReference>
<dbReference type="SUPFAM" id="SSF74653">
    <property type="entry name" value="TolA/TonB C-terminal domain"/>
    <property type="match status" value="1"/>
</dbReference>
<dbReference type="GO" id="GO:0055085">
    <property type="term" value="P:transmembrane transport"/>
    <property type="evidence" value="ECO:0007669"/>
    <property type="project" value="InterPro"/>
</dbReference>
<reference evidence="3 4" key="1">
    <citation type="submission" date="2019-04" db="EMBL/GenBank/DDBJ databases">
        <title>Flavobacterium sp. strain DS2-A Genome sequencing and assembly.</title>
        <authorList>
            <person name="Kim I."/>
        </authorList>
    </citation>
    <scope>NUCLEOTIDE SEQUENCE [LARGE SCALE GENOMIC DNA]</scope>
    <source>
        <strain evidence="3 4">DS2-A</strain>
    </source>
</reference>
<proteinExistence type="predicted"/>
<organism evidence="3 4">
    <name type="scientific">Flavobacterium humi</name>
    <dbReference type="NCBI Taxonomy" id="2562683"/>
    <lineage>
        <taxon>Bacteria</taxon>
        <taxon>Pseudomonadati</taxon>
        <taxon>Bacteroidota</taxon>
        <taxon>Flavobacteriia</taxon>
        <taxon>Flavobacteriales</taxon>
        <taxon>Flavobacteriaceae</taxon>
        <taxon>Flavobacterium</taxon>
    </lineage>
</organism>
<evidence type="ECO:0000259" key="2">
    <source>
        <dbReference type="Pfam" id="PF03544"/>
    </source>
</evidence>
<evidence type="ECO:0000256" key="1">
    <source>
        <dbReference type="SAM" id="SignalP"/>
    </source>
</evidence>
<dbReference type="OrthoDB" id="1095452at2"/>
<feature type="chain" id="PRO_5021408615" description="TonB C-terminal domain-containing protein" evidence="1">
    <location>
        <begin position="20"/>
        <end position="130"/>
    </location>
</feature>
<sequence length="130" mass="14339">MKRKLLLMLALIVTQFIFGQAPLNNVKGIPVPFETVENQPIFPGGNNEFIKFVGKNFRAPEVEDLSGVIKVTFIIEANGTIGEIKVIQDLGHGTGEEVKRVLRSSPQWTPGDQGGKPVRVLYTLPITVRN</sequence>
<keyword evidence="1" id="KW-0732">Signal</keyword>
<dbReference type="Proteomes" id="UP000297407">
    <property type="component" value="Unassembled WGS sequence"/>
</dbReference>
<evidence type="ECO:0000313" key="4">
    <source>
        <dbReference type="Proteomes" id="UP000297407"/>
    </source>
</evidence>
<dbReference type="RefSeq" id="WP_135527033.1">
    <property type="nucleotide sequence ID" value="NZ_SRLH01000006.1"/>
</dbReference>
<dbReference type="InterPro" id="IPR037682">
    <property type="entry name" value="TonB_C"/>
</dbReference>
<keyword evidence="4" id="KW-1185">Reference proteome</keyword>
<evidence type="ECO:0000313" key="3">
    <source>
        <dbReference type="EMBL" id="TGD57428.1"/>
    </source>
</evidence>
<protein>
    <recommendedName>
        <fullName evidence="2">TonB C-terminal domain-containing protein</fullName>
    </recommendedName>
</protein>
<dbReference type="Gene3D" id="3.30.1150.10">
    <property type="match status" value="1"/>
</dbReference>
<comment type="caution">
    <text evidence="3">The sequence shown here is derived from an EMBL/GenBank/DDBJ whole genome shotgun (WGS) entry which is preliminary data.</text>
</comment>
<dbReference type="EMBL" id="SRLH01000006">
    <property type="protein sequence ID" value="TGD57428.1"/>
    <property type="molecule type" value="Genomic_DNA"/>
</dbReference>
<feature type="domain" description="TonB C-terminal" evidence="2">
    <location>
        <begin position="64"/>
        <end position="126"/>
    </location>
</feature>